<dbReference type="CDD" id="cd00082">
    <property type="entry name" value="HisKA"/>
    <property type="match status" value="1"/>
</dbReference>
<dbReference type="SMART" id="SM00387">
    <property type="entry name" value="HATPase_c"/>
    <property type="match status" value="1"/>
</dbReference>
<evidence type="ECO:0000256" key="7">
    <source>
        <dbReference type="ARBA" id="ARBA00022741"/>
    </source>
</evidence>
<evidence type="ECO:0000256" key="12">
    <source>
        <dbReference type="SAM" id="Phobius"/>
    </source>
</evidence>
<dbReference type="FunFam" id="3.30.565.10:FF:000006">
    <property type="entry name" value="Sensor histidine kinase WalK"/>
    <property type="match status" value="1"/>
</dbReference>
<dbReference type="Gene3D" id="1.10.287.130">
    <property type="match status" value="1"/>
</dbReference>
<dbReference type="GO" id="GO:0005886">
    <property type="term" value="C:plasma membrane"/>
    <property type="evidence" value="ECO:0007669"/>
    <property type="project" value="UniProtKB-SubCell"/>
</dbReference>
<dbReference type="eggNOG" id="COG5002">
    <property type="taxonomic scope" value="Bacteria"/>
</dbReference>
<evidence type="ECO:0000256" key="2">
    <source>
        <dbReference type="ARBA" id="ARBA00004236"/>
    </source>
</evidence>
<evidence type="ECO:0000256" key="3">
    <source>
        <dbReference type="ARBA" id="ARBA00012438"/>
    </source>
</evidence>
<dbReference type="InterPro" id="IPR004358">
    <property type="entry name" value="Sig_transdc_His_kin-like_C"/>
</dbReference>
<dbReference type="InterPro" id="IPR050351">
    <property type="entry name" value="BphY/WalK/GraS-like"/>
</dbReference>
<evidence type="ECO:0000256" key="9">
    <source>
        <dbReference type="ARBA" id="ARBA00022840"/>
    </source>
</evidence>
<dbReference type="PROSITE" id="PS50109">
    <property type="entry name" value="HIS_KIN"/>
    <property type="match status" value="1"/>
</dbReference>
<protein>
    <recommendedName>
        <fullName evidence="3">histidine kinase</fullName>
        <ecNumber evidence="3">2.7.13.3</ecNumber>
    </recommendedName>
</protein>
<keyword evidence="12" id="KW-1133">Transmembrane helix</keyword>
<gene>
    <name evidence="14" type="ordered locus">Caul_4551</name>
</gene>
<dbReference type="SUPFAM" id="SSF55874">
    <property type="entry name" value="ATPase domain of HSP90 chaperone/DNA topoisomerase II/histidine kinase"/>
    <property type="match status" value="1"/>
</dbReference>
<evidence type="ECO:0000313" key="14">
    <source>
        <dbReference type="EMBL" id="ABZ73671.1"/>
    </source>
</evidence>
<dbReference type="HOGENOM" id="CLU_000445_89_2_5"/>
<dbReference type="PANTHER" id="PTHR45453">
    <property type="entry name" value="PHOSPHATE REGULON SENSOR PROTEIN PHOR"/>
    <property type="match status" value="1"/>
</dbReference>
<evidence type="ECO:0000256" key="8">
    <source>
        <dbReference type="ARBA" id="ARBA00022777"/>
    </source>
</evidence>
<sequence precursor="true">MPMASPSSSARSDGSVPTPLGLWAAVLVGPAALLVLAATGAANPGAAVPFALASGAAGLLLVRRAQRRTPDRAAPVPLPAVVDQPPPFGLILETLPDPLMVIAAEEADDLTGRRFVFANAAARDLFKLQPRGGLLVSAMRSPQVLEAVDESLFGGVRRSVDYVGGGAQGREWAAHSAPLGVDERGSRLALLVLSDETDTRRSERTRADFLANASHELRTPLASLSGFIETLRGHAKDDVGARDKFLGIMQAQAERMARLIDDLMSLSRIELNEHIAPLGQVDLAMATIDVLDALAPQAKDKAVSFDPILPPRGAAVVEGDRDQIVQVIQNLIDNAIKYTPRHGAVRVEVFSGLTADMAAAPRDPAAARMSLLTPDHAVEERYASFRVSDKGPGMAREHLPRLTERFYRVEGQKSGERSGTGLGLAIVKHIMNRHRGGMTVESVQGAGATFGVYFPMAKVVPEKIRALPEAAGTDAVAKPS</sequence>
<dbReference type="Pfam" id="PF00512">
    <property type="entry name" value="HisKA"/>
    <property type="match status" value="1"/>
</dbReference>
<accession>B0T123</accession>
<feature type="domain" description="Histidine kinase" evidence="13">
    <location>
        <begin position="212"/>
        <end position="458"/>
    </location>
</feature>
<keyword evidence="8 14" id="KW-0418">Kinase</keyword>
<keyword evidence="10" id="KW-0902">Two-component regulatory system</keyword>
<dbReference type="InterPro" id="IPR036097">
    <property type="entry name" value="HisK_dim/P_sf"/>
</dbReference>
<dbReference type="OrthoDB" id="9813151at2"/>
<evidence type="ECO:0000256" key="5">
    <source>
        <dbReference type="ARBA" id="ARBA00022553"/>
    </source>
</evidence>
<dbReference type="STRING" id="366602.Caul_4551"/>
<keyword evidence="9" id="KW-0067">ATP-binding</keyword>
<reference evidence="14" key="1">
    <citation type="submission" date="2008-01" db="EMBL/GenBank/DDBJ databases">
        <title>Complete sequence of chromosome of Caulobacter sp. K31.</title>
        <authorList>
            <consortium name="US DOE Joint Genome Institute"/>
            <person name="Copeland A."/>
            <person name="Lucas S."/>
            <person name="Lapidus A."/>
            <person name="Barry K."/>
            <person name="Glavina del Rio T."/>
            <person name="Dalin E."/>
            <person name="Tice H."/>
            <person name="Pitluck S."/>
            <person name="Bruce D."/>
            <person name="Goodwin L."/>
            <person name="Thompson L.S."/>
            <person name="Brettin T."/>
            <person name="Detter J.C."/>
            <person name="Han C."/>
            <person name="Schmutz J."/>
            <person name="Larimer F."/>
            <person name="Land M."/>
            <person name="Hauser L."/>
            <person name="Kyrpides N."/>
            <person name="Kim E."/>
            <person name="Stephens C."/>
            <person name="Richardson P."/>
        </authorList>
    </citation>
    <scope>NUCLEOTIDE SEQUENCE [LARGE SCALE GENOMIC DNA]</scope>
    <source>
        <strain evidence="14">K31</strain>
    </source>
</reference>
<comment type="catalytic activity">
    <reaction evidence="1">
        <text>ATP + protein L-histidine = ADP + protein N-phospho-L-histidine.</text>
        <dbReference type="EC" id="2.7.13.3"/>
    </reaction>
</comment>
<dbReference type="CDD" id="cd00075">
    <property type="entry name" value="HATPase"/>
    <property type="match status" value="1"/>
</dbReference>
<comment type="subcellular location">
    <subcellularLocation>
        <location evidence="2">Cell membrane</location>
    </subcellularLocation>
</comment>
<dbReference type="InterPro" id="IPR005467">
    <property type="entry name" value="His_kinase_dom"/>
</dbReference>
<evidence type="ECO:0000256" key="6">
    <source>
        <dbReference type="ARBA" id="ARBA00022679"/>
    </source>
</evidence>
<feature type="transmembrane region" description="Helical" evidence="12">
    <location>
        <begin position="20"/>
        <end position="39"/>
    </location>
</feature>
<proteinExistence type="predicted"/>
<dbReference type="InterPro" id="IPR003594">
    <property type="entry name" value="HATPase_dom"/>
</dbReference>
<dbReference type="InterPro" id="IPR003661">
    <property type="entry name" value="HisK_dim/P_dom"/>
</dbReference>
<evidence type="ECO:0000259" key="13">
    <source>
        <dbReference type="PROSITE" id="PS50109"/>
    </source>
</evidence>
<keyword evidence="5" id="KW-0597">Phosphoprotein</keyword>
<dbReference type="PRINTS" id="PR00344">
    <property type="entry name" value="BCTRLSENSOR"/>
</dbReference>
<organism evidence="14">
    <name type="scientific">Caulobacter sp. (strain K31)</name>
    <dbReference type="NCBI Taxonomy" id="366602"/>
    <lineage>
        <taxon>Bacteria</taxon>
        <taxon>Pseudomonadati</taxon>
        <taxon>Pseudomonadota</taxon>
        <taxon>Alphaproteobacteria</taxon>
        <taxon>Caulobacterales</taxon>
        <taxon>Caulobacteraceae</taxon>
        <taxon>Caulobacter</taxon>
    </lineage>
</organism>
<dbReference type="InterPro" id="IPR036890">
    <property type="entry name" value="HATPase_C_sf"/>
</dbReference>
<evidence type="ECO:0000256" key="10">
    <source>
        <dbReference type="ARBA" id="ARBA00023012"/>
    </source>
</evidence>
<evidence type="ECO:0000256" key="1">
    <source>
        <dbReference type="ARBA" id="ARBA00000085"/>
    </source>
</evidence>
<dbReference type="PANTHER" id="PTHR45453:SF1">
    <property type="entry name" value="PHOSPHATE REGULON SENSOR PROTEIN PHOR"/>
    <property type="match status" value="1"/>
</dbReference>
<dbReference type="GO" id="GO:0004721">
    <property type="term" value="F:phosphoprotein phosphatase activity"/>
    <property type="evidence" value="ECO:0007669"/>
    <property type="project" value="TreeGrafter"/>
</dbReference>
<name>B0T123_CAUSK</name>
<dbReference type="GO" id="GO:0000155">
    <property type="term" value="F:phosphorelay sensor kinase activity"/>
    <property type="evidence" value="ECO:0007669"/>
    <property type="project" value="InterPro"/>
</dbReference>
<evidence type="ECO:0000256" key="4">
    <source>
        <dbReference type="ARBA" id="ARBA00022475"/>
    </source>
</evidence>
<keyword evidence="12" id="KW-0812">Transmembrane</keyword>
<keyword evidence="4" id="KW-1003">Cell membrane</keyword>
<keyword evidence="11 12" id="KW-0472">Membrane</keyword>
<dbReference type="GO" id="GO:0005524">
    <property type="term" value="F:ATP binding"/>
    <property type="evidence" value="ECO:0007669"/>
    <property type="project" value="UniProtKB-KW"/>
</dbReference>
<evidence type="ECO:0000256" key="11">
    <source>
        <dbReference type="ARBA" id="ARBA00023136"/>
    </source>
</evidence>
<dbReference type="EC" id="2.7.13.3" evidence="3"/>
<dbReference type="Pfam" id="PF02518">
    <property type="entry name" value="HATPase_c"/>
    <property type="match status" value="1"/>
</dbReference>
<dbReference type="GO" id="GO:0016036">
    <property type="term" value="P:cellular response to phosphate starvation"/>
    <property type="evidence" value="ECO:0007669"/>
    <property type="project" value="TreeGrafter"/>
</dbReference>
<dbReference type="KEGG" id="cak:Caul_4551"/>
<dbReference type="SMART" id="SM00388">
    <property type="entry name" value="HisKA"/>
    <property type="match status" value="1"/>
</dbReference>
<dbReference type="SUPFAM" id="SSF47384">
    <property type="entry name" value="Homodimeric domain of signal transducing histidine kinase"/>
    <property type="match status" value="1"/>
</dbReference>
<keyword evidence="6 14" id="KW-0808">Transferase</keyword>
<dbReference type="EMBL" id="CP000927">
    <property type="protein sequence ID" value="ABZ73671.1"/>
    <property type="molecule type" value="Genomic_DNA"/>
</dbReference>
<keyword evidence="7" id="KW-0547">Nucleotide-binding</keyword>
<dbReference type="AlphaFoldDB" id="B0T123"/>
<dbReference type="FunFam" id="1.10.287.130:FF:000008">
    <property type="entry name" value="Two-component sensor histidine kinase"/>
    <property type="match status" value="1"/>
</dbReference>
<dbReference type="Gene3D" id="3.30.565.10">
    <property type="entry name" value="Histidine kinase-like ATPase, C-terminal domain"/>
    <property type="match status" value="1"/>
</dbReference>